<proteinExistence type="predicted"/>
<evidence type="ECO:0000313" key="2">
    <source>
        <dbReference type="EMBL" id="KAK2957816.1"/>
    </source>
</evidence>
<gene>
    <name evidence="2" type="ORF">BLNAU_7250</name>
</gene>
<comment type="caution">
    <text evidence="2">The sequence shown here is derived from an EMBL/GenBank/DDBJ whole genome shotgun (WGS) entry which is preliminary data.</text>
</comment>
<feature type="compositionally biased region" description="Basic and acidic residues" evidence="1">
    <location>
        <begin position="1"/>
        <end position="18"/>
    </location>
</feature>
<accession>A0ABQ9Y258</accession>
<evidence type="ECO:0000256" key="1">
    <source>
        <dbReference type="SAM" id="MobiDB-lite"/>
    </source>
</evidence>
<evidence type="ECO:0000313" key="3">
    <source>
        <dbReference type="Proteomes" id="UP001281761"/>
    </source>
</evidence>
<sequence length="124" mass="13778">MNSVHDEENKIESEKRDNWTTGKYKKRGIRREDRKGQEFISPHATNRPIQKKPDLSLPPSDSIGRLIRVPGLHPPLCVLSPILCPFGLVSFANDGRIGRLDVGLFGGRPTRPAFFANGIGGYAK</sequence>
<name>A0ABQ9Y258_9EUKA</name>
<organism evidence="2 3">
    <name type="scientific">Blattamonas nauphoetae</name>
    <dbReference type="NCBI Taxonomy" id="2049346"/>
    <lineage>
        <taxon>Eukaryota</taxon>
        <taxon>Metamonada</taxon>
        <taxon>Preaxostyla</taxon>
        <taxon>Oxymonadida</taxon>
        <taxon>Blattamonas</taxon>
    </lineage>
</organism>
<keyword evidence="3" id="KW-1185">Reference proteome</keyword>
<dbReference type="Proteomes" id="UP001281761">
    <property type="component" value="Unassembled WGS sequence"/>
</dbReference>
<dbReference type="EMBL" id="JARBJD010000043">
    <property type="protein sequence ID" value="KAK2957816.1"/>
    <property type="molecule type" value="Genomic_DNA"/>
</dbReference>
<feature type="region of interest" description="Disordered" evidence="1">
    <location>
        <begin position="1"/>
        <end position="58"/>
    </location>
</feature>
<reference evidence="2 3" key="1">
    <citation type="journal article" date="2022" name="bioRxiv">
        <title>Genomics of Preaxostyla Flagellates Illuminates Evolutionary Transitions and the Path Towards Mitochondrial Loss.</title>
        <authorList>
            <person name="Novak L.V.F."/>
            <person name="Treitli S.C."/>
            <person name="Pyrih J."/>
            <person name="Halakuc P."/>
            <person name="Pipaliya S.V."/>
            <person name="Vacek V."/>
            <person name="Brzon O."/>
            <person name="Soukal P."/>
            <person name="Eme L."/>
            <person name="Dacks J.B."/>
            <person name="Karnkowska A."/>
            <person name="Elias M."/>
            <person name="Hampl V."/>
        </authorList>
    </citation>
    <scope>NUCLEOTIDE SEQUENCE [LARGE SCALE GENOMIC DNA]</scope>
    <source>
        <strain evidence="2">NAU3</strain>
        <tissue evidence="2">Gut</tissue>
    </source>
</reference>
<protein>
    <submittedName>
        <fullName evidence="2">Uncharacterized protein</fullName>
    </submittedName>
</protein>